<reference evidence="3" key="1">
    <citation type="submission" date="2017-02" db="UniProtKB">
        <authorList>
            <consortium name="WormBaseParasite"/>
        </authorList>
    </citation>
    <scope>IDENTIFICATION</scope>
</reference>
<keyword evidence="1" id="KW-0812">Transmembrane</keyword>
<name>A0A0N4Z3X6_PARTI</name>
<feature type="transmembrane region" description="Helical" evidence="1">
    <location>
        <begin position="224"/>
        <end position="249"/>
    </location>
</feature>
<keyword evidence="1" id="KW-0472">Membrane</keyword>
<evidence type="ECO:0000256" key="1">
    <source>
        <dbReference type="SAM" id="Phobius"/>
    </source>
</evidence>
<proteinExistence type="predicted"/>
<dbReference type="WBParaSite" id="PTRK_0000168800.1">
    <property type="protein sequence ID" value="PTRK_0000168800.1"/>
    <property type="gene ID" value="PTRK_0000168800"/>
</dbReference>
<feature type="transmembrane region" description="Helical" evidence="1">
    <location>
        <begin position="12"/>
        <end position="36"/>
    </location>
</feature>
<feature type="transmembrane region" description="Helical" evidence="1">
    <location>
        <begin position="126"/>
        <end position="148"/>
    </location>
</feature>
<dbReference type="AlphaFoldDB" id="A0A0N4Z3X6"/>
<dbReference type="Proteomes" id="UP000038045">
    <property type="component" value="Unplaced"/>
</dbReference>
<keyword evidence="2" id="KW-1185">Reference proteome</keyword>
<protein>
    <submittedName>
        <fullName evidence="3">G_PROTEIN_RECEP_F1_2 domain-containing protein</fullName>
    </submittedName>
</protein>
<feature type="transmembrane region" description="Helical" evidence="1">
    <location>
        <begin position="255"/>
        <end position="276"/>
    </location>
</feature>
<accession>A0A0N4Z3X6</accession>
<feature type="transmembrane region" description="Helical" evidence="1">
    <location>
        <begin position="86"/>
        <end position="106"/>
    </location>
</feature>
<evidence type="ECO:0000313" key="3">
    <source>
        <dbReference type="WBParaSite" id="PTRK_0000168800.1"/>
    </source>
</evidence>
<evidence type="ECO:0000313" key="2">
    <source>
        <dbReference type="Proteomes" id="UP000038045"/>
    </source>
</evidence>
<sequence>MVNGEIYEYMYFVMIGVGIISSLVAILIISVSFRIFQGIYSYIFTISYLDFILALNLVYAGFYGLLVTEYGNGSNSVTPIECLYTAFFLLIWIIHDIATFFITFFLSFDRIMHSITSNNHEKFENYIMNGYGAFTAIIISSLCIIPLIEYPINLSANSSIAISSVCYEEELFGKKNYLFLWKFRFYTPMICLLMIIFAIIIYIFRGSVRILNFASTAFDKDTNWISFVITFRIFSEQLIIGLFTIILPTTENNYYLFRCAQTFFFLMSQNLMYYFLLEPYNLSFKRTFQKYMKNNIRTWQSADDPPSNFITRSRHSFSSMFGSWYSTGGNICGEAGIPDVNDFHRNISISFYCSDNVVVIDKYKESDREELPPVT</sequence>
<feature type="transmembrane region" description="Helical" evidence="1">
    <location>
        <begin position="185"/>
        <end position="204"/>
    </location>
</feature>
<feature type="transmembrane region" description="Helical" evidence="1">
    <location>
        <begin position="48"/>
        <end position="66"/>
    </location>
</feature>
<keyword evidence="1" id="KW-1133">Transmembrane helix</keyword>
<organism evidence="2 3">
    <name type="scientific">Parastrongyloides trichosuri</name>
    <name type="common">Possum-specific nematode worm</name>
    <dbReference type="NCBI Taxonomy" id="131310"/>
    <lineage>
        <taxon>Eukaryota</taxon>
        <taxon>Metazoa</taxon>
        <taxon>Ecdysozoa</taxon>
        <taxon>Nematoda</taxon>
        <taxon>Chromadorea</taxon>
        <taxon>Rhabditida</taxon>
        <taxon>Tylenchina</taxon>
        <taxon>Panagrolaimomorpha</taxon>
        <taxon>Strongyloidoidea</taxon>
        <taxon>Strongyloididae</taxon>
        <taxon>Parastrongyloides</taxon>
    </lineage>
</organism>